<accession>A0A6N3FXN3</accession>
<sequence length="395" mass="45882">MDNIFTIFKTNGDFTELMNDSLLELARDEDSYDLIDTINYLDIAKNFRQFSDGLTNFIKNHGYNDELDDIPSKTNFLYKKFCDEEIKISKATIKSWFLDSRPASNSLSRENMFKVCFALGLSKNESAKFFSDVYFEKYFNYRDINELIYFYSLKKGLNYKQAISLISEAKKIIESDISSKNNNTIYTKEIGEQVNNISKDLELLEYIETNKYNFKKSSTSAINILNNLINQAKKLAVEESNMFNIDTKNMDKSSMDFLIYIIHDFRSEKISKSNSSSIVSDDGNFQKIILKNYPSKIIFSNIFNNKHITFDMLRKSLVLLNFYTFWATIAINKDDSPDNSIVFLDETNDMLIEAGMNRLYPGNPFDWLFLYCSKTSYPLDTFRGIIAEILDDDLG</sequence>
<evidence type="ECO:0000313" key="1">
    <source>
        <dbReference type="EMBL" id="VYU57122.1"/>
    </source>
</evidence>
<dbReference type="EMBL" id="CACRTO010000042">
    <property type="protein sequence ID" value="VYU57122.1"/>
    <property type="molecule type" value="Genomic_DNA"/>
</dbReference>
<dbReference type="RefSeq" id="WP_156627349.1">
    <property type="nucleotide sequence ID" value="NZ_CACRTO010000042.1"/>
</dbReference>
<reference evidence="1" key="1">
    <citation type="submission" date="2019-11" db="EMBL/GenBank/DDBJ databases">
        <authorList>
            <person name="Feng L."/>
        </authorList>
    </citation>
    <scope>NUCLEOTIDE SEQUENCE</scope>
    <source>
        <strain evidence="1">CTertiumLFYP3</strain>
    </source>
</reference>
<organism evidence="1">
    <name type="scientific">Clostridium tertium</name>
    <dbReference type="NCBI Taxonomy" id="1559"/>
    <lineage>
        <taxon>Bacteria</taxon>
        <taxon>Bacillati</taxon>
        <taxon>Bacillota</taxon>
        <taxon>Clostridia</taxon>
        <taxon>Eubacteriales</taxon>
        <taxon>Clostridiaceae</taxon>
        <taxon>Clostridium</taxon>
    </lineage>
</organism>
<protein>
    <submittedName>
        <fullName evidence="1">Uncharacterized protein</fullName>
    </submittedName>
</protein>
<name>A0A6N3FXN3_9CLOT</name>
<dbReference type="AlphaFoldDB" id="A0A6N3FXN3"/>
<gene>
    <name evidence="1" type="ORF">CTLFYP3_02911</name>
</gene>
<proteinExistence type="predicted"/>